<evidence type="ECO:0000256" key="2">
    <source>
        <dbReference type="SAM" id="SignalP"/>
    </source>
</evidence>
<accession>A0AA39P4E7</accession>
<keyword evidence="4" id="KW-1185">Reference proteome</keyword>
<gene>
    <name evidence="3" type="ORF">IW261DRAFT_1487421</name>
</gene>
<protein>
    <submittedName>
        <fullName evidence="3">Uncharacterized protein</fullName>
    </submittedName>
</protein>
<comment type="caution">
    <text evidence="3">The sequence shown here is derived from an EMBL/GenBank/DDBJ whole genome shotgun (WGS) entry which is preliminary data.</text>
</comment>
<evidence type="ECO:0000313" key="3">
    <source>
        <dbReference type="EMBL" id="KAK0477392.1"/>
    </source>
</evidence>
<evidence type="ECO:0000256" key="1">
    <source>
        <dbReference type="SAM" id="Phobius"/>
    </source>
</evidence>
<name>A0AA39P4E7_9AGAR</name>
<dbReference type="EMBL" id="JAUEPR010000017">
    <property type="protein sequence ID" value="KAK0477392.1"/>
    <property type="molecule type" value="Genomic_DNA"/>
</dbReference>
<feature type="signal peptide" evidence="2">
    <location>
        <begin position="1"/>
        <end position="22"/>
    </location>
</feature>
<feature type="transmembrane region" description="Helical" evidence="1">
    <location>
        <begin position="72"/>
        <end position="96"/>
    </location>
</feature>
<organism evidence="3 4">
    <name type="scientific">Armillaria novae-zelandiae</name>
    <dbReference type="NCBI Taxonomy" id="153914"/>
    <lineage>
        <taxon>Eukaryota</taxon>
        <taxon>Fungi</taxon>
        <taxon>Dikarya</taxon>
        <taxon>Basidiomycota</taxon>
        <taxon>Agaricomycotina</taxon>
        <taxon>Agaricomycetes</taxon>
        <taxon>Agaricomycetidae</taxon>
        <taxon>Agaricales</taxon>
        <taxon>Marasmiineae</taxon>
        <taxon>Physalacriaceae</taxon>
        <taxon>Armillaria</taxon>
    </lineage>
</organism>
<keyword evidence="1" id="KW-0472">Membrane</keyword>
<keyword evidence="2" id="KW-0732">Signal</keyword>
<keyword evidence="1" id="KW-0812">Transmembrane</keyword>
<sequence>MRLFNLAVMNALTGVITMFATAVPTEITVSRPFSPISILELISTHDDIPTSSLQASSISASTNCSPRTTPEAIALSVIGTLASVIVFQIVFILVLAQKRSKYHDRARESVRSDIEPATIPESNSNLTSMSESFVSAEPLICGPTPLSPITERLSESSHHAYEEEIERLREEVLVQKTLNRIIHEQLELVHCVSPPPSYRSRRSNNSYYIRSSTSVFPFDRAHSIRV</sequence>
<keyword evidence="1" id="KW-1133">Transmembrane helix</keyword>
<dbReference type="Proteomes" id="UP001175227">
    <property type="component" value="Unassembled WGS sequence"/>
</dbReference>
<proteinExistence type="predicted"/>
<reference evidence="3" key="1">
    <citation type="submission" date="2023-06" db="EMBL/GenBank/DDBJ databases">
        <authorList>
            <consortium name="Lawrence Berkeley National Laboratory"/>
            <person name="Ahrendt S."/>
            <person name="Sahu N."/>
            <person name="Indic B."/>
            <person name="Wong-Bajracharya J."/>
            <person name="Merenyi Z."/>
            <person name="Ke H.-M."/>
            <person name="Monk M."/>
            <person name="Kocsube S."/>
            <person name="Drula E."/>
            <person name="Lipzen A."/>
            <person name="Balint B."/>
            <person name="Henrissat B."/>
            <person name="Andreopoulos B."/>
            <person name="Martin F.M."/>
            <person name="Harder C.B."/>
            <person name="Rigling D."/>
            <person name="Ford K.L."/>
            <person name="Foster G.D."/>
            <person name="Pangilinan J."/>
            <person name="Papanicolaou A."/>
            <person name="Barry K."/>
            <person name="LaButti K."/>
            <person name="Viragh M."/>
            <person name="Koriabine M."/>
            <person name="Yan M."/>
            <person name="Riley R."/>
            <person name="Champramary S."/>
            <person name="Plett K.L."/>
            <person name="Tsai I.J."/>
            <person name="Slot J."/>
            <person name="Sipos G."/>
            <person name="Plett J."/>
            <person name="Nagy L.G."/>
            <person name="Grigoriev I.V."/>
        </authorList>
    </citation>
    <scope>NUCLEOTIDE SEQUENCE</scope>
    <source>
        <strain evidence="3">ICMP 16352</strain>
    </source>
</reference>
<dbReference type="AlphaFoldDB" id="A0AA39P4E7"/>
<feature type="chain" id="PRO_5041334551" evidence="2">
    <location>
        <begin position="23"/>
        <end position="226"/>
    </location>
</feature>
<evidence type="ECO:0000313" key="4">
    <source>
        <dbReference type="Proteomes" id="UP001175227"/>
    </source>
</evidence>